<name>A0A382ZVS1_9ZZZZ</name>
<dbReference type="EMBL" id="UINC01186754">
    <property type="protein sequence ID" value="SVD99125.1"/>
    <property type="molecule type" value="Genomic_DNA"/>
</dbReference>
<protein>
    <submittedName>
        <fullName evidence="1">Uncharacterized protein</fullName>
    </submittedName>
</protein>
<sequence length="216" mass="25618">MPVEIKKKILPEDISSLLTKNYSDSMKEFYEMQSGFLSSRYQIHKNIESSNILICFHRNVHLSIIRQREINLDYNISLDSFLNNINNIDLPTQKIISVVNAIGIPKETVRRKIKKLEQKGYLFSGKNKEYYWNLTAKRKDIFFDLMSNDISIISKFVSNITKYLNLNLTQKTIEDEIKLQFSFYFFHFLNCQLAWFKMWQTKISDIDLIFIAMQAL</sequence>
<accession>A0A382ZVS1</accession>
<gene>
    <name evidence="1" type="ORF">METZ01_LOCUS451979</name>
</gene>
<proteinExistence type="predicted"/>
<organism evidence="1">
    <name type="scientific">marine metagenome</name>
    <dbReference type="NCBI Taxonomy" id="408172"/>
    <lineage>
        <taxon>unclassified sequences</taxon>
        <taxon>metagenomes</taxon>
        <taxon>ecological metagenomes</taxon>
    </lineage>
</organism>
<evidence type="ECO:0000313" key="1">
    <source>
        <dbReference type="EMBL" id="SVD99125.1"/>
    </source>
</evidence>
<dbReference type="InterPro" id="IPR036390">
    <property type="entry name" value="WH_DNA-bd_sf"/>
</dbReference>
<dbReference type="SUPFAM" id="SSF46785">
    <property type="entry name" value="Winged helix' DNA-binding domain"/>
    <property type="match status" value="1"/>
</dbReference>
<feature type="non-terminal residue" evidence="1">
    <location>
        <position position="216"/>
    </location>
</feature>
<reference evidence="1" key="1">
    <citation type="submission" date="2018-05" db="EMBL/GenBank/DDBJ databases">
        <authorList>
            <person name="Lanie J.A."/>
            <person name="Ng W.-L."/>
            <person name="Kazmierczak K.M."/>
            <person name="Andrzejewski T.M."/>
            <person name="Davidsen T.M."/>
            <person name="Wayne K.J."/>
            <person name="Tettelin H."/>
            <person name="Glass J.I."/>
            <person name="Rusch D."/>
            <person name="Podicherti R."/>
            <person name="Tsui H.-C.T."/>
            <person name="Winkler M.E."/>
        </authorList>
    </citation>
    <scope>NUCLEOTIDE SEQUENCE</scope>
</reference>
<dbReference type="AlphaFoldDB" id="A0A382ZVS1"/>